<accession>A0A067PZN5</accession>
<dbReference type="CDD" id="cd12153">
    <property type="entry name" value="F1-ATPase_epsilon"/>
    <property type="match status" value="1"/>
</dbReference>
<dbReference type="SUPFAM" id="SSF48690">
    <property type="entry name" value="Epsilon subunit of mitochondrial F1F0-ATP synthase"/>
    <property type="match status" value="1"/>
</dbReference>
<keyword evidence="4" id="KW-1185">Reference proteome</keyword>
<dbReference type="Proteomes" id="UP000027265">
    <property type="component" value="Unassembled WGS sequence"/>
</dbReference>
<dbReference type="EMBL" id="KL197721">
    <property type="protein sequence ID" value="KDQ56722.1"/>
    <property type="molecule type" value="Genomic_DNA"/>
</dbReference>
<dbReference type="PANTHER" id="PTHR12448:SF0">
    <property type="entry name" value="ATP SYNTHASE SUBUNIT EPSILON, MITOCHONDRIAL"/>
    <property type="match status" value="1"/>
</dbReference>
<feature type="region of interest" description="Disordered" evidence="2">
    <location>
        <begin position="51"/>
        <end position="72"/>
    </location>
</feature>
<dbReference type="InterPro" id="IPR036742">
    <property type="entry name" value="ATP_synth_F1_esu_sf_mt"/>
</dbReference>
<dbReference type="PANTHER" id="PTHR12448">
    <property type="entry name" value="ATP SYNTHASE EPSILON CHAIN, MITOCHONDRIAL"/>
    <property type="match status" value="1"/>
</dbReference>
<dbReference type="AlphaFoldDB" id="A0A067PZN5"/>
<dbReference type="FunFam" id="1.10.1620.20:FF:000004">
    <property type="entry name" value="Related to atp synthase epsilon chain, mitochondrial"/>
    <property type="match status" value="1"/>
</dbReference>
<gene>
    <name evidence="3" type="ORF">JAAARDRAFT_194692</name>
</gene>
<dbReference type="OrthoDB" id="269124at2759"/>
<evidence type="ECO:0000313" key="3">
    <source>
        <dbReference type="EMBL" id="KDQ56722.1"/>
    </source>
</evidence>
<dbReference type="HOGENOM" id="CLU_187039_0_1_1"/>
<dbReference type="GO" id="GO:0045259">
    <property type="term" value="C:proton-transporting ATP synthase complex"/>
    <property type="evidence" value="ECO:0007669"/>
    <property type="project" value="InterPro"/>
</dbReference>
<dbReference type="GO" id="GO:0046933">
    <property type="term" value="F:proton-transporting ATP synthase activity, rotational mechanism"/>
    <property type="evidence" value="ECO:0007669"/>
    <property type="project" value="InterPro"/>
</dbReference>
<sequence>MSATWRAHFSFNKYSQICARALRQSLKEGERVQAEKRGLTALRYQQWSNGQGGEQVYLNPPVDEAPKKSAAV</sequence>
<reference evidence="4" key="1">
    <citation type="journal article" date="2014" name="Proc. Natl. Acad. Sci. U.S.A.">
        <title>Extensive sampling of basidiomycete genomes demonstrates inadequacy of the white-rot/brown-rot paradigm for wood decay fungi.</title>
        <authorList>
            <person name="Riley R."/>
            <person name="Salamov A.A."/>
            <person name="Brown D.W."/>
            <person name="Nagy L.G."/>
            <person name="Floudas D."/>
            <person name="Held B.W."/>
            <person name="Levasseur A."/>
            <person name="Lombard V."/>
            <person name="Morin E."/>
            <person name="Otillar R."/>
            <person name="Lindquist E.A."/>
            <person name="Sun H."/>
            <person name="LaButti K.M."/>
            <person name="Schmutz J."/>
            <person name="Jabbour D."/>
            <person name="Luo H."/>
            <person name="Baker S.E."/>
            <person name="Pisabarro A.G."/>
            <person name="Walton J.D."/>
            <person name="Blanchette R.A."/>
            <person name="Henrissat B."/>
            <person name="Martin F."/>
            <person name="Cullen D."/>
            <person name="Hibbett D.S."/>
            <person name="Grigoriev I.V."/>
        </authorList>
    </citation>
    <scope>NUCLEOTIDE SEQUENCE [LARGE SCALE GENOMIC DNA]</scope>
    <source>
        <strain evidence="4">MUCL 33604</strain>
    </source>
</reference>
<organism evidence="3 4">
    <name type="scientific">Jaapia argillacea MUCL 33604</name>
    <dbReference type="NCBI Taxonomy" id="933084"/>
    <lineage>
        <taxon>Eukaryota</taxon>
        <taxon>Fungi</taxon>
        <taxon>Dikarya</taxon>
        <taxon>Basidiomycota</taxon>
        <taxon>Agaricomycotina</taxon>
        <taxon>Agaricomycetes</taxon>
        <taxon>Agaricomycetidae</taxon>
        <taxon>Jaapiales</taxon>
        <taxon>Jaapiaceae</taxon>
        <taxon>Jaapia</taxon>
    </lineage>
</organism>
<dbReference type="InterPro" id="IPR006721">
    <property type="entry name" value="ATP_synth_F1_esu_mt"/>
</dbReference>
<dbReference type="GO" id="GO:0005743">
    <property type="term" value="C:mitochondrial inner membrane"/>
    <property type="evidence" value="ECO:0007669"/>
    <property type="project" value="InterPro"/>
</dbReference>
<dbReference type="GO" id="GO:0042776">
    <property type="term" value="P:proton motive force-driven mitochondrial ATP synthesis"/>
    <property type="evidence" value="ECO:0007669"/>
    <property type="project" value="TreeGrafter"/>
</dbReference>
<evidence type="ECO:0000256" key="1">
    <source>
        <dbReference type="ARBA" id="ARBA00009502"/>
    </source>
</evidence>
<evidence type="ECO:0000256" key="2">
    <source>
        <dbReference type="SAM" id="MobiDB-lite"/>
    </source>
</evidence>
<dbReference type="InParanoid" id="A0A067PZN5"/>
<protein>
    <recommendedName>
        <fullName evidence="5">Mitochondrial ATP synthase epsilon chain domain-containing protein</fullName>
    </recommendedName>
</protein>
<evidence type="ECO:0008006" key="5">
    <source>
        <dbReference type="Google" id="ProtNLM"/>
    </source>
</evidence>
<name>A0A067PZN5_9AGAM</name>
<dbReference type="Pfam" id="PF04627">
    <property type="entry name" value="ATP-synt_Eps"/>
    <property type="match status" value="1"/>
</dbReference>
<dbReference type="Gene3D" id="1.10.1620.20">
    <property type="entry name" value="ATP synthase, F1 complex, epsilon subunit superfamily, mitochondrial"/>
    <property type="match status" value="1"/>
</dbReference>
<comment type="similarity">
    <text evidence="1">Belongs to the eukaryotic ATPase epsilon family.</text>
</comment>
<evidence type="ECO:0000313" key="4">
    <source>
        <dbReference type="Proteomes" id="UP000027265"/>
    </source>
</evidence>
<dbReference type="STRING" id="933084.A0A067PZN5"/>
<proteinExistence type="inferred from homology"/>